<dbReference type="GO" id="GO:0008202">
    <property type="term" value="P:steroid metabolic process"/>
    <property type="evidence" value="ECO:0007669"/>
    <property type="project" value="UniProtKB-ARBA"/>
</dbReference>
<evidence type="ECO:0000313" key="7">
    <source>
        <dbReference type="Proteomes" id="UP000077701"/>
    </source>
</evidence>
<evidence type="ECO:0000259" key="5">
    <source>
        <dbReference type="Pfam" id="PF00890"/>
    </source>
</evidence>
<dbReference type="InterPro" id="IPR027477">
    <property type="entry name" value="Succ_DH/fumarate_Rdtase_cat_sf"/>
</dbReference>
<evidence type="ECO:0000256" key="1">
    <source>
        <dbReference type="ARBA" id="ARBA00001974"/>
    </source>
</evidence>
<dbReference type="PANTHER" id="PTHR43400:SF10">
    <property type="entry name" value="3-OXOSTEROID 1-DEHYDROGENASE"/>
    <property type="match status" value="1"/>
</dbReference>
<dbReference type="AlphaFoldDB" id="A0A171DM00"/>
<dbReference type="InterPro" id="IPR050315">
    <property type="entry name" value="FAD-oxidoreductase_2"/>
</dbReference>
<dbReference type="SUPFAM" id="SSF51905">
    <property type="entry name" value="FAD/NAD(P)-binding domain"/>
    <property type="match status" value="1"/>
</dbReference>
<evidence type="ECO:0000313" key="6">
    <source>
        <dbReference type="EMBL" id="GAT69948.1"/>
    </source>
</evidence>
<dbReference type="EMBL" id="BDCX01000015">
    <property type="protein sequence ID" value="GAT69948.1"/>
    <property type="molecule type" value="Genomic_DNA"/>
</dbReference>
<protein>
    <submittedName>
        <fullName evidence="6">Fumarate reductase</fullName>
    </submittedName>
</protein>
<comment type="cofactor">
    <cofactor evidence="1">
        <name>FAD</name>
        <dbReference type="ChEBI" id="CHEBI:57692"/>
    </cofactor>
</comment>
<keyword evidence="7" id="KW-1185">Reference proteome</keyword>
<keyword evidence="3" id="KW-0274">FAD</keyword>
<evidence type="ECO:0000256" key="2">
    <source>
        <dbReference type="ARBA" id="ARBA00022630"/>
    </source>
</evidence>
<reference evidence="7" key="2">
    <citation type="submission" date="2016-04" db="EMBL/GenBank/DDBJ databases">
        <title>Planomonospora sphaerica JCM9374 whole genome shotgun sequence.</title>
        <authorList>
            <person name="Suzuki T."/>
            <person name="Dohra H."/>
            <person name="Kodani S."/>
        </authorList>
    </citation>
    <scope>NUCLEOTIDE SEQUENCE [LARGE SCALE GENOMIC DNA]</scope>
    <source>
        <strain evidence="7">JCM 9374</strain>
    </source>
</reference>
<dbReference type="InterPro" id="IPR003953">
    <property type="entry name" value="FAD-dep_OxRdtase_2_FAD-bd"/>
</dbReference>
<dbReference type="OrthoDB" id="337830at2"/>
<dbReference type="RefSeq" id="WP_068901763.1">
    <property type="nucleotide sequence ID" value="NZ_BDCX01000015.1"/>
</dbReference>
<feature type="domain" description="FAD-dependent oxidoreductase 2 FAD-binding" evidence="5">
    <location>
        <begin position="23"/>
        <end position="470"/>
    </location>
</feature>
<comment type="caution">
    <text evidence="6">The sequence shown here is derived from an EMBL/GenBank/DDBJ whole genome shotgun (WGS) entry which is preliminary data.</text>
</comment>
<keyword evidence="4" id="KW-0560">Oxidoreductase</keyword>
<organism evidence="6 7">
    <name type="scientific">Planomonospora sphaerica</name>
    <dbReference type="NCBI Taxonomy" id="161355"/>
    <lineage>
        <taxon>Bacteria</taxon>
        <taxon>Bacillati</taxon>
        <taxon>Actinomycetota</taxon>
        <taxon>Actinomycetes</taxon>
        <taxon>Streptosporangiales</taxon>
        <taxon>Streptosporangiaceae</taxon>
        <taxon>Planomonospora</taxon>
    </lineage>
</organism>
<dbReference type="Pfam" id="PF00890">
    <property type="entry name" value="FAD_binding_2"/>
    <property type="match status" value="1"/>
</dbReference>
<dbReference type="STRING" id="161355.PS9374_05628"/>
<evidence type="ECO:0000256" key="4">
    <source>
        <dbReference type="ARBA" id="ARBA00023002"/>
    </source>
</evidence>
<proteinExistence type="predicted"/>
<dbReference type="PANTHER" id="PTHR43400">
    <property type="entry name" value="FUMARATE REDUCTASE"/>
    <property type="match status" value="1"/>
</dbReference>
<gene>
    <name evidence="6" type="ORF">PS9374_05628</name>
</gene>
<dbReference type="Gene3D" id="3.90.700.10">
    <property type="entry name" value="Succinate dehydrogenase/fumarate reductase flavoprotein, catalytic domain"/>
    <property type="match status" value="1"/>
</dbReference>
<sequence length="490" mass="51151">MSAVPPVEPVRAGSVGAWDHECDVLVVGFGCAGAAAAYEAAAAGARVTVLERAGGPGGSSALSGGEIYLGGGTALQKACGFDDTPGDMFAYLVAALGPHADTEKIRLYCDGSVEHFRWLCERGLTFNEGLFDAPSWVPPTADGLMWLGENAWPYNTVARPAPRGHRPATESFGGWLLMEKLVAAAREAGAADHADTLATNLVVDEGGRVAGVLARRYGERTVYRAHRAVVLTTGGFVDSEEMLALHAPVLLGHGKVSDGLDDGGGIRMAAALGAATRRMSAVQIALTALPALAVRGMLVNGLGQRFVNEDVYPGVFSAAAVLHQPGPYWVVVDEEGYEDVPRRDLWGVRPAFATETLAELEESLGVPAGALETAVGVYNRHAERGEDPYFHKDRRWLRPLRPPFAAVDPRLGFGAGGRRDTGVAGFTLGGLHTTPDGAVLDQSGRPIPGLYAAGRASSGLHGEGYVSGTSLGDGTFFGRRAGRAAARSAG</sequence>
<dbReference type="InterPro" id="IPR036188">
    <property type="entry name" value="FAD/NAD-bd_sf"/>
</dbReference>
<dbReference type="GO" id="GO:0033765">
    <property type="term" value="F:steroid dehydrogenase activity, acting on the CH-CH group of donors"/>
    <property type="evidence" value="ECO:0007669"/>
    <property type="project" value="UniProtKB-ARBA"/>
</dbReference>
<dbReference type="Gene3D" id="3.50.50.60">
    <property type="entry name" value="FAD/NAD(P)-binding domain"/>
    <property type="match status" value="1"/>
</dbReference>
<reference evidence="6 7" key="1">
    <citation type="journal article" date="2016" name="Genome Announc.">
        <title>Draft Genome Sequence of Planomonospora sphaerica JCM9374, a Rare Actinomycete.</title>
        <authorList>
            <person name="Dohra H."/>
            <person name="Suzuki T."/>
            <person name="Inoue Y."/>
            <person name="Kodani S."/>
        </authorList>
    </citation>
    <scope>NUCLEOTIDE SEQUENCE [LARGE SCALE GENOMIC DNA]</scope>
    <source>
        <strain evidence="6 7">JCM 9374</strain>
    </source>
</reference>
<dbReference type="Proteomes" id="UP000077701">
    <property type="component" value="Unassembled WGS sequence"/>
</dbReference>
<dbReference type="SUPFAM" id="SSF56425">
    <property type="entry name" value="Succinate dehydrogenase/fumarate reductase flavoprotein, catalytic domain"/>
    <property type="match status" value="1"/>
</dbReference>
<accession>A0A171DM00</accession>
<keyword evidence="2" id="KW-0285">Flavoprotein</keyword>
<dbReference type="NCBIfam" id="NF005510">
    <property type="entry name" value="PRK07121.1-3"/>
    <property type="match status" value="1"/>
</dbReference>
<evidence type="ECO:0000256" key="3">
    <source>
        <dbReference type="ARBA" id="ARBA00022827"/>
    </source>
</evidence>
<name>A0A171DM00_9ACTN</name>